<name>A0A9N8PEP5_9PEZI</name>
<organism evidence="1 2">
    <name type="scientific">Aureobasidium vineae</name>
    <dbReference type="NCBI Taxonomy" id="2773715"/>
    <lineage>
        <taxon>Eukaryota</taxon>
        <taxon>Fungi</taxon>
        <taxon>Dikarya</taxon>
        <taxon>Ascomycota</taxon>
        <taxon>Pezizomycotina</taxon>
        <taxon>Dothideomycetes</taxon>
        <taxon>Dothideomycetidae</taxon>
        <taxon>Dothideales</taxon>
        <taxon>Saccotheciaceae</taxon>
        <taxon>Aureobasidium</taxon>
    </lineage>
</organism>
<proteinExistence type="predicted"/>
<sequence>MSQSVSPRGKDNKAANIQYATYLPHQIPYSVHYEDSLYHILEYPPRSRDGIFIIPNDSSEQPKQGISVRARDIDSKSLPQVTLQQLPLSVHDPRRIFASPVPGIRLTHPGGYLEGGPGPSPEEQRNWAREFVEREGVVDGKALGLAVQHHMQQNMALAKDRMRARNDALQQNARIEREIKTLMDQREMEVKIETRMKEDARRRRENREHKRKMPAPTKGILVRSRRLLDTTDTELSAMAKLAHTGSSRTCFPPLLIAYNAPAATGNAIKLYTNAQAKLSITLRNTTRDNSRSLTNACKSDVTSTKDAVDKATSDPDPIAILTSALARAGESLMPSPHMATSAADT</sequence>
<dbReference type="AlphaFoldDB" id="A0A9N8PEP5"/>
<reference evidence="1" key="1">
    <citation type="submission" date="2020-06" db="EMBL/GenBank/DDBJ databases">
        <authorList>
            <person name="Onetto C."/>
        </authorList>
    </citation>
    <scope>NUCLEOTIDE SEQUENCE</scope>
</reference>
<evidence type="ECO:0000313" key="1">
    <source>
        <dbReference type="EMBL" id="CAD0091941.1"/>
    </source>
</evidence>
<keyword evidence="2" id="KW-1185">Reference proteome</keyword>
<evidence type="ECO:0000313" key="2">
    <source>
        <dbReference type="Proteomes" id="UP000716446"/>
    </source>
</evidence>
<accession>A0A9N8PEP5</accession>
<dbReference type="Proteomes" id="UP000716446">
    <property type="component" value="Unassembled WGS sequence"/>
</dbReference>
<dbReference type="EMBL" id="CAIJEN010000013">
    <property type="protein sequence ID" value="CAD0091941.1"/>
    <property type="molecule type" value="Genomic_DNA"/>
</dbReference>
<protein>
    <submittedName>
        <fullName evidence="1">Uncharacterized protein</fullName>
    </submittedName>
</protein>
<comment type="caution">
    <text evidence="1">The sequence shown here is derived from an EMBL/GenBank/DDBJ whole genome shotgun (WGS) entry which is preliminary data.</text>
</comment>
<gene>
    <name evidence="1" type="ORF">AWRI4619_LOCUS6951</name>
</gene>